<dbReference type="InterPro" id="IPR036116">
    <property type="entry name" value="FN3_sf"/>
</dbReference>
<gene>
    <name evidence="1" type="ORF">METZ01_LOCUS217468</name>
</gene>
<dbReference type="AlphaFoldDB" id="A0A382FQH9"/>
<dbReference type="EMBL" id="UINC01050991">
    <property type="protein sequence ID" value="SVB64614.1"/>
    <property type="molecule type" value="Genomic_DNA"/>
</dbReference>
<protein>
    <recommendedName>
        <fullName evidence="2">Fibronectin type-III domain-containing protein</fullName>
    </recommendedName>
</protein>
<dbReference type="SUPFAM" id="SSF49265">
    <property type="entry name" value="Fibronectin type III"/>
    <property type="match status" value="1"/>
</dbReference>
<dbReference type="PROSITE" id="PS51257">
    <property type="entry name" value="PROKAR_LIPOPROTEIN"/>
    <property type="match status" value="1"/>
</dbReference>
<name>A0A382FQH9_9ZZZZ</name>
<dbReference type="InterPro" id="IPR013783">
    <property type="entry name" value="Ig-like_fold"/>
</dbReference>
<evidence type="ECO:0008006" key="2">
    <source>
        <dbReference type="Google" id="ProtNLM"/>
    </source>
</evidence>
<accession>A0A382FQH9</accession>
<organism evidence="1">
    <name type="scientific">marine metagenome</name>
    <dbReference type="NCBI Taxonomy" id="408172"/>
    <lineage>
        <taxon>unclassified sequences</taxon>
        <taxon>metagenomes</taxon>
        <taxon>ecological metagenomes</taxon>
    </lineage>
</organism>
<dbReference type="Gene3D" id="2.60.40.10">
    <property type="entry name" value="Immunoglobulins"/>
    <property type="match status" value="2"/>
</dbReference>
<evidence type="ECO:0000313" key="1">
    <source>
        <dbReference type="EMBL" id="SVB64614.1"/>
    </source>
</evidence>
<reference evidence="1" key="1">
    <citation type="submission" date="2018-05" db="EMBL/GenBank/DDBJ databases">
        <authorList>
            <person name="Lanie J.A."/>
            <person name="Ng W.-L."/>
            <person name="Kazmierczak K.M."/>
            <person name="Andrzejewski T.M."/>
            <person name="Davidsen T.M."/>
            <person name="Wayne K.J."/>
            <person name="Tettelin H."/>
            <person name="Glass J.I."/>
            <person name="Rusch D."/>
            <person name="Podicherti R."/>
            <person name="Tsui H.-C.T."/>
            <person name="Winkler M.E."/>
        </authorList>
    </citation>
    <scope>NUCLEOTIDE SEQUENCE</scope>
</reference>
<sequence length="238" mass="25667">MKSTIKYISLFFLTFTFIISCDCDCQDITDTSGPISTDKFVASPGSPTLISPANGKNCEIGTPVDASTTQVTFNWSATPETDSYNLTYTNLITNSIKTKTGITTNSTKILLFKGIPYAWSVQSINSNTNRASSATWKFYLKGNPILTKVPLAAVLKPPSTTGGKTTLTWTGSDPDVGDALTYTLYVDKVDGKQSPVSTGLSSALAELTLDSSATYYWRVKTTDQTNNSSFSLVSTFNL</sequence>
<proteinExistence type="predicted"/>